<dbReference type="GO" id="GO:0070038">
    <property type="term" value="F:rRNA (pseudouridine-N3-)-methyltransferase activity"/>
    <property type="evidence" value="ECO:0007669"/>
    <property type="project" value="UniProtKB-UniRule"/>
</dbReference>
<dbReference type="InterPro" id="IPR003742">
    <property type="entry name" value="RlmH-like"/>
</dbReference>
<comment type="similarity">
    <text evidence="4 5">Belongs to the RNA methyltransferase RlmH family.</text>
</comment>
<evidence type="ECO:0000313" key="6">
    <source>
        <dbReference type="EMBL" id="RDU64446.1"/>
    </source>
</evidence>
<evidence type="ECO:0000313" key="7">
    <source>
        <dbReference type="Proteomes" id="UP000256650"/>
    </source>
</evidence>
<dbReference type="Proteomes" id="UP000256650">
    <property type="component" value="Unassembled WGS sequence"/>
</dbReference>
<keyword evidence="5" id="KW-0963">Cytoplasm</keyword>
<evidence type="ECO:0000256" key="2">
    <source>
        <dbReference type="ARBA" id="ARBA00022679"/>
    </source>
</evidence>
<sequence length="155" mass="17843">MIKIIVYYIAKSQKDLSDQLCEEFATLCGQFGAKLEFINLFCKAISLSQKQEAEEAQKSYTKEFLKTFKPNQYRIALSPNAKMLDSFEFSKTLQNQSHLAFFIGGAYGLEKSFIQSCHMQLSLSPLTFSHKVAKVVLSEQIYRAFCIIYNHPYHK</sequence>
<dbReference type="InterPro" id="IPR029028">
    <property type="entry name" value="Alpha/beta_knot_MTases"/>
</dbReference>
<comment type="catalytic activity">
    <reaction evidence="5">
        <text>pseudouridine(1915) in 23S rRNA + S-adenosyl-L-methionine = N(3)-methylpseudouridine(1915) in 23S rRNA + S-adenosyl-L-homocysteine + H(+)</text>
        <dbReference type="Rhea" id="RHEA:42752"/>
        <dbReference type="Rhea" id="RHEA-COMP:10221"/>
        <dbReference type="Rhea" id="RHEA-COMP:10222"/>
        <dbReference type="ChEBI" id="CHEBI:15378"/>
        <dbReference type="ChEBI" id="CHEBI:57856"/>
        <dbReference type="ChEBI" id="CHEBI:59789"/>
        <dbReference type="ChEBI" id="CHEBI:65314"/>
        <dbReference type="ChEBI" id="CHEBI:74486"/>
        <dbReference type="EC" id="2.1.1.177"/>
    </reaction>
</comment>
<dbReference type="EMBL" id="NXLS01000001">
    <property type="protein sequence ID" value="RDU64446.1"/>
    <property type="molecule type" value="Genomic_DNA"/>
</dbReference>
<comment type="subunit">
    <text evidence="5">Homodimer.</text>
</comment>
<dbReference type="SUPFAM" id="SSF75217">
    <property type="entry name" value="alpha/beta knot"/>
    <property type="match status" value="1"/>
</dbReference>
<accession>A0A3D8IHP6</accession>
<dbReference type="Pfam" id="PF02590">
    <property type="entry name" value="SPOUT_MTase"/>
    <property type="match status" value="1"/>
</dbReference>
<evidence type="ECO:0000256" key="4">
    <source>
        <dbReference type="ARBA" id="ARBA00038303"/>
    </source>
</evidence>
<keyword evidence="3 5" id="KW-0949">S-adenosyl-L-methionine</keyword>
<comment type="function">
    <text evidence="5">Specifically methylates the pseudouridine at position 1915 (m3Psi1915) in 23S rRNA.</text>
</comment>
<organism evidence="6 7">
    <name type="scientific">Helicobacter ganmani</name>
    <dbReference type="NCBI Taxonomy" id="60246"/>
    <lineage>
        <taxon>Bacteria</taxon>
        <taxon>Pseudomonadati</taxon>
        <taxon>Campylobacterota</taxon>
        <taxon>Epsilonproteobacteria</taxon>
        <taxon>Campylobacterales</taxon>
        <taxon>Helicobacteraceae</taxon>
        <taxon>Helicobacter</taxon>
    </lineage>
</organism>
<gene>
    <name evidence="5" type="primary">rlmH</name>
    <name evidence="6" type="ORF">CQA43_01185</name>
</gene>
<dbReference type="Gene3D" id="3.40.1280.10">
    <property type="match status" value="1"/>
</dbReference>
<reference evidence="6 7" key="1">
    <citation type="submission" date="2018-04" db="EMBL/GenBank/DDBJ databases">
        <title>Novel Campyloabacter and Helicobacter Species and Strains.</title>
        <authorList>
            <person name="Mannion A.J."/>
            <person name="Shen Z."/>
            <person name="Fox J.G."/>
        </authorList>
    </citation>
    <scope>NUCLEOTIDE SEQUENCE [LARGE SCALE GENOMIC DNA]</scope>
    <source>
        <strain evidence="6 7">MIT 99-5101</strain>
    </source>
</reference>
<dbReference type="EC" id="2.1.1.177" evidence="5"/>
<dbReference type="PANTHER" id="PTHR33603">
    <property type="entry name" value="METHYLTRANSFERASE"/>
    <property type="match status" value="1"/>
</dbReference>
<dbReference type="OrthoDB" id="9806643at2"/>
<dbReference type="RefSeq" id="WP_115550780.1">
    <property type="nucleotide sequence ID" value="NZ_CAONBV010000030.1"/>
</dbReference>
<feature type="binding site" evidence="5">
    <location>
        <position position="77"/>
    </location>
    <ligand>
        <name>S-adenosyl-L-methionine</name>
        <dbReference type="ChEBI" id="CHEBI:59789"/>
    </ligand>
</feature>
<feature type="binding site" evidence="5">
    <location>
        <begin position="123"/>
        <end position="128"/>
    </location>
    <ligand>
        <name>S-adenosyl-L-methionine</name>
        <dbReference type="ChEBI" id="CHEBI:59789"/>
    </ligand>
</feature>
<dbReference type="PIRSF" id="PIRSF004505">
    <property type="entry name" value="MT_bac"/>
    <property type="match status" value="1"/>
</dbReference>
<comment type="caution">
    <text evidence="6">The sequence shown here is derived from an EMBL/GenBank/DDBJ whole genome shotgun (WGS) entry which is preliminary data.</text>
</comment>
<keyword evidence="7" id="KW-1185">Reference proteome</keyword>
<proteinExistence type="inferred from homology"/>
<dbReference type="GO" id="GO:0005737">
    <property type="term" value="C:cytoplasm"/>
    <property type="evidence" value="ECO:0007669"/>
    <property type="project" value="UniProtKB-SubCell"/>
</dbReference>
<dbReference type="HAMAP" id="MF_00658">
    <property type="entry name" value="23SrRNA_methyltr_H"/>
    <property type="match status" value="1"/>
</dbReference>
<feature type="binding site" evidence="5">
    <location>
        <position position="104"/>
    </location>
    <ligand>
        <name>S-adenosyl-L-methionine</name>
        <dbReference type="ChEBI" id="CHEBI:59789"/>
    </ligand>
</feature>
<dbReference type="GeneID" id="82534905"/>
<dbReference type="AlphaFoldDB" id="A0A3D8IHP6"/>
<dbReference type="InterPro" id="IPR029026">
    <property type="entry name" value="tRNA_m1G_MTases_N"/>
</dbReference>
<dbReference type="PANTHER" id="PTHR33603:SF1">
    <property type="entry name" value="RIBOSOMAL RNA LARGE SUBUNIT METHYLTRANSFERASE H"/>
    <property type="match status" value="1"/>
</dbReference>
<comment type="subcellular location">
    <subcellularLocation>
        <location evidence="5">Cytoplasm</location>
    </subcellularLocation>
</comment>
<evidence type="ECO:0000256" key="1">
    <source>
        <dbReference type="ARBA" id="ARBA00022603"/>
    </source>
</evidence>
<evidence type="ECO:0000256" key="5">
    <source>
        <dbReference type="HAMAP-Rule" id="MF_00658"/>
    </source>
</evidence>
<keyword evidence="2 5" id="KW-0808">Transferase</keyword>
<name>A0A3D8IHP6_9HELI</name>
<protein>
    <recommendedName>
        <fullName evidence="5">Ribosomal RNA large subunit methyltransferase H</fullName>
        <ecNumber evidence="5">2.1.1.177</ecNumber>
    </recommendedName>
    <alternativeName>
        <fullName evidence="5">23S rRNA (pseudouridine1915-N3)-methyltransferase</fullName>
    </alternativeName>
    <alternativeName>
        <fullName evidence="5">23S rRNA m3Psi1915 methyltransferase</fullName>
    </alternativeName>
    <alternativeName>
        <fullName evidence="5">rRNA (pseudouridine-N3-)-methyltransferase RlmH</fullName>
    </alternativeName>
</protein>
<keyword evidence="1 5" id="KW-0489">Methyltransferase</keyword>
<dbReference type="CDD" id="cd18081">
    <property type="entry name" value="RlmH-like"/>
    <property type="match status" value="1"/>
</dbReference>
<keyword evidence="5" id="KW-0698">rRNA processing</keyword>
<evidence type="ECO:0000256" key="3">
    <source>
        <dbReference type="ARBA" id="ARBA00022691"/>
    </source>
</evidence>